<dbReference type="EMBL" id="AMGM01000138">
    <property type="protein sequence ID" value="EKB47367.1"/>
    <property type="molecule type" value="Genomic_DNA"/>
</dbReference>
<proteinExistence type="predicted"/>
<evidence type="ECO:0000313" key="1">
    <source>
        <dbReference type="EMBL" id="EKB47367.1"/>
    </source>
</evidence>
<reference evidence="1 2" key="1">
    <citation type="journal article" date="2012" name="J. Bacteriol.">
        <title>Draft Genome Sequence of Cecembia lonarensis Strain LW9T, Isolated from Lonar Lake, a Haloalkaline Lake in India.</title>
        <authorList>
            <person name="Shivaji S."/>
            <person name="Ara S."/>
            <person name="Singh A."/>
            <person name="Pinnaka A.K."/>
        </authorList>
    </citation>
    <scope>NUCLEOTIDE SEQUENCE [LARGE SCALE GENOMIC DNA]</scope>
    <source>
        <strain evidence="1 2">LW9</strain>
    </source>
</reference>
<sequence>MEKENLYILLDVIFRNGSLKRLARKGVDYNEIANQTQIAIKNELVSYDSQRVTLTPKGLELLKQLEITYKKTTKSEWIEKDEKNRLSKNRREKNFIFVPRQNELTF</sequence>
<dbReference type="OrthoDB" id="1446067at2"/>
<accession>K1L5P4</accession>
<gene>
    <name evidence="1" type="ORF">B879_04031</name>
</gene>
<name>K1L5P4_CECL9</name>
<organism evidence="1 2">
    <name type="scientific">Cecembia lonarensis (strain CCUG 58316 / KCTC 22772 / LW9)</name>
    <dbReference type="NCBI Taxonomy" id="1225176"/>
    <lineage>
        <taxon>Bacteria</taxon>
        <taxon>Pseudomonadati</taxon>
        <taxon>Bacteroidota</taxon>
        <taxon>Cytophagia</taxon>
        <taxon>Cytophagales</taxon>
        <taxon>Cyclobacteriaceae</taxon>
        <taxon>Cecembia</taxon>
    </lineage>
</organism>
<dbReference type="AlphaFoldDB" id="K1L5P4"/>
<dbReference type="RefSeq" id="WP_009187051.1">
    <property type="nucleotide sequence ID" value="NZ_AMGM01000138.1"/>
</dbReference>
<comment type="caution">
    <text evidence="1">The sequence shown here is derived from an EMBL/GenBank/DDBJ whole genome shotgun (WGS) entry which is preliminary data.</text>
</comment>
<dbReference type="Proteomes" id="UP000004478">
    <property type="component" value="Unassembled WGS sequence"/>
</dbReference>
<evidence type="ECO:0008006" key="3">
    <source>
        <dbReference type="Google" id="ProtNLM"/>
    </source>
</evidence>
<evidence type="ECO:0000313" key="2">
    <source>
        <dbReference type="Proteomes" id="UP000004478"/>
    </source>
</evidence>
<keyword evidence="2" id="KW-1185">Reference proteome</keyword>
<protein>
    <recommendedName>
        <fullName evidence="3">ArnR1-like winged helix-turn-helix domain-containing protein</fullName>
    </recommendedName>
</protein>